<dbReference type="AlphaFoldDB" id="A0A2S5TJL1"/>
<accession>A0A2S5TJL1</accession>
<comment type="caution">
    <text evidence="2">The sequence shown here is derived from an EMBL/GenBank/DDBJ whole genome shotgun (WGS) entry which is preliminary data.</text>
</comment>
<evidence type="ECO:0000313" key="3">
    <source>
        <dbReference type="Proteomes" id="UP000238220"/>
    </source>
</evidence>
<evidence type="ECO:0000256" key="1">
    <source>
        <dbReference type="SAM" id="Phobius"/>
    </source>
</evidence>
<sequence>MNNEQEERLEALRQALRDSERLDMVAAAKLRAARARAVDAARRPARPWLWAVPAAATAVLVAALWLPGAPPVTGPQPQAAGTAVASEALDVLTDEQSPDFYQDLELYEWLDREAGRA</sequence>
<protein>
    <recommendedName>
        <fullName evidence="4">DUF3619 domain-containing protein</fullName>
    </recommendedName>
</protein>
<evidence type="ECO:0008006" key="4">
    <source>
        <dbReference type="Google" id="ProtNLM"/>
    </source>
</evidence>
<keyword evidence="1" id="KW-1133">Transmembrane helix</keyword>
<proteinExistence type="predicted"/>
<dbReference type="RefSeq" id="WP_104229389.1">
    <property type="nucleotide sequence ID" value="NZ_PSNW01000002.1"/>
</dbReference>
<reference evidence="2 3" key="1">
    <citation type="submission" date="2018-02" db="EMBL/GenBank/DDBJ databases">
        <title>Genome sequencing of Solimonas sp. HR-BB.</title>
        <authorList>
            <person name="Lee Y."/>
            <person name="Jeon C.O."/>
        </authorList>
    </citation>
    <scope>NUCLEOTIDE SEQUENCE [LARGE SCALE GENOMIC DNA]</scope>
    <source>
        <strain evidence="2 3">HR-BB</strain>
    </source>
</reference>
<feature type="transmembrane region" description="Helical" evidence="1">
    <location>
        <begin position="48"/>
        <end position="66"/>
    </location>
</feature>
<keyword evidence="1" id="KW-0472">Membrane</keyword>
<name>A0A2S5TJL1_9GAMM</name>
<keyword evidence="1" id="KW-0812">Transmembrane</keyword>
<dbReference type="OrthoDB" id="7069342at2"/>
<dbReference type="Proteomes" id="UP000238220">
    <property type="component" value="Unassembled WGS sequence"/>
</dbReference>
<dbReference type="EMBL" id="PSNW01000002">
    <property type="protein sequence ID" value="PPE75163.1"/>
    <property type="molecule type" value="Genomic_DNA"/>
</dbReference>
<evidence type="ECO:0000313" key="2">
    <source>
        <dbReference type="EMBL" id="PPE75163.1"/>
    </source>
</evidence>
<keyword evidence="3" id="KW-1185">Reference proteome</keyword>
<organism evidence="2 3">
    <name type="scientific">Solimonas fluminis</name>
    <dbReference type="NCBI Taxonomy" id="2086571"/>
    <lineage>
        <taxon>Bacteria</taxon>
        <taxon>Pseudomonadati</taxon>
        <taxon>Pseudomonadota</taxon>
        <taxon>Gammaproteobacteria</taxon>
        <taxon>Nevskiales</taxon>
        <taxon>Nevskiaceae</taxon>
        <taxon>Solimonas</taxon>
    </lineage>
</organism>
<gene>
    <name evidence="2" type="ORF">C3942_05670</name>
</gene>